<evidence type="ECO:0000259" key="8">
    <source>
        <dbReference type="PROSITE" id="PS52029"/>
    </source>
</evidence>
<feature type="active site" description="Proton donor/acceptor" evidence="7">
    <location>
        <position position="304"/>
    </location>
</feature>
<protein>
    <submittedName>
        <fullName evidence="9">L,D-transpeptidase catalytic domain</fullName>
    </submittedName>
</protein>
<dbReference type="Pfam" id="PF03734">
    <property type="entry name" value="YkuD"/>
    <property type="match status" value="1"/>
</dbReference>
<evidence type="ECO:0000256" key="6">
    <source>
        <dbReference type="ARBA" id="ARBA00023316"/>
    </source>
</evidence>
<comment type="similarity">
    <text evidence="2">Belongs to the YkuD family.</text>
</comment>
<feature type="domain" description="L,D-TPase catalytic" evidence="8">
    <location>
        <begin position="171"/>
        <end position="356"/>
    </location>
</feature>
<dbReference type="RefSeq" id="WP_090338900.1">
    <property type="nucleotide sequence ID" value="NZ_FNXY01000008.1"/>
</dbReference>
<dbReference type="SUPFAM" id="SSF141523">
    <property type="entry name" value="L,D-transpeptidase catalytic domain-like"/>
    <property type="match status" value="1"/>
</dbReference>
<organism evidence="9 10">
    <name type="scientific">Dyadobacter koreensis</name>
    <dbReference type="NCBI Taxonomy" id="408657"/>
    <lineage>
        <taxon>Bacteria</taxon>
        <taxon>Pseudomonadati</taxon>
        <taxon>Bacteroidota</taxon>
        <taxon>Cytophagia</taxon>
        <taxon>Cytophagales</taxon>
        <taxon>Spirosomataceae</taxon>
        <taxon>Dyadobacter</taxon>
    </lineage>
</organism>
<dbReference type="GO" id="GO:0071555">
    <property type="term" value="P:cell wall organization"/>
    <property type="evidence" value="ECO:0007669"/>
    <property type="project" value="UniProtKB-UniRule"/>
</dbReference>
<sequence length="397" mass="44918">MQLRSGASGFRHISFIILLSFVILQSCKKDAEKMTREELAQELSKEKHYSKLLEYASSAGIKTDKFTNPESARVFALLEEAGFGHQPSIRYINKKMPADTAVLRTAAENLVKGEEVSKVMESLEPEFPVYKNLKKHYTRLITENKKDSAAVVAESLNAYRWIHRQSNGAPRIVMVNIRGAYLTGMDATGKDMISMRTVAGKRDTPTPTIDTYATSIVTNPYWNVPKSIAIKEIFPKAARDENYLSRNKIEIIKGKGEVVDPADIDWESMTAEKFPYRFRQETGGDNSLGLLKVEIKNPLAIYLHDTNARYLFASDQRWRSHGCVRVQRPTDLANFMAGEKLLENDSLTEPDTVSVPPKWHKLKKRIPVFLLYLGADCNEKGDLLYFADVYKRDAPSA</sequence>
<evidence type="ECO:0000313" key="9">
    <source>
        <dbReference type="EMBL" id="SEJ45492.1"/>
    </source>
</evidence>
<dbReference type="EMBL" id="FNXY01000008">
    <property type="protein sequence ID" value="SEJ45492.1"/>
    <property type="molecule type" value="Genomic_DNA"/>
</dbReference>
<dbReference type="Gene3D" id="2.40.440.10">
    <property type="entry name" value="L,D-transpeptidase catalytic domain-like"/>
    <property type="match status" value="1"/>
</dbReference>
<dbReference type="PROSITE" id="PS51257">
    <property type="entry name" value="PROKAR_LIPOPROTEIN"/>
    <property type="match status" value="1"/>
</dbReference>
<dbReference type="GO" id="GO:0009252">
    <property type="term" value="P:peptidoglycan biosynthetic process"/>
    <property type="evidence" value="ECO:0007669"/>
    <property type="project" value="UniProtKB-UniPathway"/>
</dbReference>
<dbReference type="STRING" id="408657.SAMN04487995_4740"/>
<keyword evidence="3" id="KW-0808">Transferase</keyword>
<name>A0A1H6Z783_9BACT</name>
<dbReference type="GO" id="GO:0016740">
    <property type="term" value="F:transferase activity"/>
    <property type="evidence" value="ECO:0007669"/>
    <property type="project" value="UniProtKB-KW"/>
</dbReference>
<dbReference type="OrthoDB" id="9778545at2"/>
<dbReference type="AlphaFoldDB" id="A0A1H6Z783"/>
<dbReference type="PANTHER" id="PTHR41533:SF1">
    <property type="entry name" value="L,D-TRANSPEPTIDASE YCBB-RELATED"/>
    <property type="match status" value="1"/>
</dbReference>
<evidence type="ECO:0000256" key="3">
    <source>
        <dbReference type="ARBA" id="ARBA00022679"/>
    </source>
</evidence>
<comment type="pathway">
    <text evidence="1 7">Cell wall biogenesis; peptidoglycan biosynthesis.</text>
</comment>
<proteinExistence type="inferred from homology"/>
<evidence type="ECO:0000256" key="1">
    <source>
        <dbReference type="ARBA" id="ARBA00004752"/>
    </source>
</evidence>
<evidence type="ECO:0000256" key="5">
    <source>
        <dbReference type="ARBA" id="ARBA00022984"/>
    </source>
</evidence>
<keyword evidence="4 7" id="KW-0133">Cell shape</keyword>
<reference evidence="9 10" key="1">
    <citation type="submission" date="2016-10" db="EMBL/GenBank/DDBJ databases">
        <authorList>
            <person name="de Groot N.N."/>
        </authorList>
    </citation>
    <scope>NUCLEOTIDE SEQUENCE [LARGE SCALE GENOMIC DNA]</scope>
    <source>
        <strain evidence="9 10">DSM 19938</strain>
    </source>
</reference>
<dbReference type="UniPathway" id="UPA00219"/>
<dbReference type="GO" id="GO:0008360">
    <property type="term" value="P:regulation of cell shape"/>
    <property type="evidence" value="ECO:0007669"/>
    <property type="project" value="UniProtKB-UniRule"/>
</dbReference>
<dbReference type="GO" id="GO:0004180">
    <property type="term" value="F:carboxypeptidase activity"/>
    <property type="evidence" value="ECO:0007669"/>
    <property type="project" value="UniProtKB-ARBA"/>
</dbReference>
<evidence type="ECO:0000256" key="7">
    <source>
        <dbReference type="PROSITE-ProRule" id="PRU01373"/>
    </source>
</evidence>
<dbReference type="Proteomes" id="UP000199532">
    <property type="component" value="Unassembled WGS sequence"/>
</dbReference>
<keyword evidence="6 7" id="KW-0961">Cell wall biogenesis/degradation</keyword>
<dbReference type="InterPro" id="IPR005490">
    <property type="entry name" value="LD_TPept_cat_dom"/>
</dbReference>
<feature type="active site" description="Nucleophile" evidence="7">
    <location>
        <position position="323"/>
    </location>
</feature>
<dbReference type="InterPro" id="IPR052905">
    <property type="entry name" value="LD-transpeptidase_YkuD-like"/>
</dbReference>
<gene>
    <name evidence="9" type="ORF">SAMN04487995_4740</name>
</gene>
<evidence type="ECO:0000313" key="10">
    <source>
        <dbReference type="Proteomes" id="UP000199532"/>
    </source>
</evidence>
<dbReference type="InterPro" id="IPR038063">
    <property type="entry name" value="Transpep_catalytic_dom"/>
</dbReference>
<keyword evidence="5 7" id="KW-0573">Peptidoglycan synthesis</keyword>
<dbReference type="PROSITE" id="PS52029">
    <property type="entry name" value="LD_TPASE"/>
    <property type="match status" value="1"/>
</dbReference>
<evidence type="ECO:0000256" key="2">
    <source>
        <dbReference type="ARBA" id="ARBA00005992"/>
    </source>
</evidence>
<dbReference type="PANTHER" id="PTHR41533">
    <property type="entry name" value="L,D-TRANSPEPTIDASE HI_1667-RELATED"/>
    <property type="match status" value="1"/>
</dbReference>
<evidence type="ECO:0000256" key="4">
    <source>
        <dbReference type="ARBA" id="ARBA00022960"/>
    </source>
</evidence>
<accession>A0A1H6Z783</accession>
<dbReference type="CDD" id="cd16913">
    <property type="entry name" value="YkuD_like"/>
    <property type="match status" value="1"/>
</dbReference>
<keyword evidence="10" id="KW-1185">Reference proteome</keyword>